<organism evidence="1 2">
    <name type="scientific">Nocardia ninae NBRC 108245</name>
    <dbReference type="NCBI Taxonomy" id="1210091"/>
    <lineage>
        <taxon>Bacteria</taxon>
        <taxon>Bacillati</taxon>
        <taxon>Actinomycetota</taxon>
        <taxon>Actinomycetes</taxon>
        <taxon>Mycobacteriales</taxon>
        <taxon>Nocardiaceae</taxon>
        <taxon>Nocardia</taxon>
    </lineage>
</organism>
<gene>
    <name evidence="1" type="ORF">NN4_44430</name>
</gene>
<dbReference type="RefSeq" id="WP_147134439.1">
    <property type="nucleotide sequence ID" value="NZ_BJXA01000030.1"/>
</dbReference>
<protein>
    <submittedName>
        <fullName evidence="1">Uncharacterized protein</fullName>
    </submittedName>
</protein>
<dbReference type="OrthoDB" id="4550469at2"/>
<accession>A0A511MGZ2</accession>
<name>A0A511MGZ2_9NOCA</name>
<dbReference type="AlphaFoldDB" id="A0A511MGZ2"/>
<comment type="caution">
    <text evidence="1">The sequence shown here is derived from an EMBL/GenBank/DDBJ whole genome shotgun (WGS) entry which is preliminary data.</text>
</comment>
<dbReference type="Proteomes" id="UP000321424">
    <property type="component" value="Unassembled WGS sequence"/>
</dbReference>
<proteinExistence type="predicted"/>
<sequence length="134" mass="14891">MIAPGYVPPLQFLAIQQRQILDTAIAWQVQRTRCEVLLRGNGVTIVRQPGPRPNHLLHAGITILTRGLWVQIWIARIYALRPTTLRLAIDDDGVIRGRPSADSCQILFSGSEFRFSGLRLCSPSQAVYGSAVSR</sequence>
<keyword evidence="2" id="KW-1185">Reference proteome</keyword>
<evidence type="ECO:0000313" key="1">
    <source>
        <dbReference type="EMBL" id="GEM39924.1"/>
    </source>
</evidence>
<reference evidence="1 2" key="1">
    <citation type="submission" date="2019-07" db="EMBL/GenBank/DDBJ databases">
        <title>Whole genome shotgun sequence of Nocardia ninae NBRC 108245.</title>
        <authorList>
            <person name="Hosoyama A."/>
            <person name="Uohara A."/>
            <person name="Ohji S."/>
            <person name="Ichikawa N."/>
        </authorList>
    </citation>
    <scope>NUCLEOTIDE SEQUENCE [LARGE SCALE GENOMIC DNA]</scope>
    <source>
        <strain evidence="1 2">NBRC 108245</strain>
    </source>
</reference>
<dbReference type="EMBL" id="BJXA01000030">
    <property type="protein sequence ID" value="GEM39924.1"/>
    <property type="molecule type" value="Genomic_DNA"/>
</dbReference>
<evidence type="ECO:0000313" key="2">
    <source>
        <dbReference type="Proteomes" id="UP000321424"/>
    </source>
</evidence>